<sequence>MAPNTLSPIGSHNILKTILELGPPIGSDLIPSYLFALSQRGYPPIGSNSIWWNKDTQNMSLSNVPDEVSPFNPPTLPETSKTFVAPTDMHPALQQLDIKSWDFRNFVLQIIKSGFIVDSQKSVEKLWVDALQTLAQKKSIGFVFRGFFKRLLDYQEFAVLDQETASALNRHVDQCVRYQLAKSAASMEKLAEGPSREYHVSKEINHYLLSEVKEAVLLPENDEADAGEESECEFGTKDKALFTERFRELEKSKKWQLKSGKYVEDVLYELGMACRHHNLVHSFILDPEDSFVKNAFTEEEMSEIMEKDNAQEQPEIDDELLEFSLQSSTKEVREALNKPHPRLGSNYNPQRDFAYEHVKTTVMDWVRLLEMQPNPLTLDMPEGWYRVNVWRMIDIAFSDIPYTYVVGGEKAGLACSERKNRYRTLANVGPTQRKAIRKKGDGYVRTIGSMSTDWAASEAGPKWEGMHGTKLMKESGLSLPRTLKNILVHLASKVEFAEQKLRKLNIVGFAHAGAVLIRTNLDCPAGYICRYTRGESLEVYASEKNFYRSLDVLVEVIYAKLVILQTMKLVGDGKDSTGNVIRWKTQRKLKKPYVTKIPDVHPTPKKQKSWAREDVKLFYKHQSHD</sequence>
<dbReference type="EMBL" id="CAJVPL010000539">
    <property type="protein sequence ID" value="CAG8507767.1"/>
    <property type="molecule type" value="Genomic_DNA"/>
</dbReference>
<keyword evidence="2" id="KW-1185">Reference proteome</keyword>
<gene>
    <name evidence="1" type="ORF">AGERDE_LOCUS4581</name>
</gene>
<evidence type="ECO:0000313" key="2">
    <source>
        <dbReference type="Proteomes" id="UP000789831"/>
    </source>
</evidence>
<accession>A0A9N8ZV35</accession>
<dbReference type="OrthoDB" id="2397721at2759"/>
<organism evidence="1 2">
    <name type="scientific">Ambispora gerdemannii</name>
    <dbReference type="NCBI Taxonomy" id="144530"/>
    <lineage>
        <taxon>Eukaryota</taxon>
        <taxon>Fungi</taxon>
        <taxon>Fungi incertae sedis</taxon>
        <taxon>Mucoromycota</taxon>
        <taxon>Glomeromycotina</taxon>
        <taxon>Glomeromycetes</taxon>
        <taxon>Archaeosporales</taxon>
        <taxon>Ambisporaceae</taxon>
        <taxon>Ambispora</taxon>
    </lineage>
</organism>
<dbReference type="AlphaFoldDB" id="A0A9N8ZV35"/>
<protein>
    <submittedName>
        <fullName evidence="1">3282_t:CDS:1</fullName>
    </submittedName>
</protein>
<reference evidence="1" key="1">
    <citation type="submission" date="2021-06" db="EMBL/GenBank/DDBJ databases">
        <authorList>
            <person name="Kallberg Y."/>
            <person name="Tangrot J."/>
            <person name="Rosling A."/>
        </authorList>
    </citation>
    <scope>NUCLEOTIDE SEQUENCE</scope>
    <source>
        <strain evidence="1">MT106</strain>
    </source>
</reference>
<name>A0A9N8ZV35_9GLOM</name>
<proteinExistence type="predicted"/>
<comment type="caution">
    <text evidence="1">The sequence shown here is derived from an EMBL/GenBank/DDBJ whole genome shotgun (WGS) entry which is preliminary data.</text>
</comment>
<evidence type="ECO:0000313" key="1">
    <source>
        <dbReference type="EMBL" id="CAG8507767.1"/>
    </source>
</evidence>
<dbReference type="Proteomes" id="UP000789831">
    <property type="component" value="Unassembled WGS sequence"/>
</dbReference>